<evidence type="ECO:0000256" key="1">
    <source>
        <dbReference type="SAM" id="Phobius"/>
    </source>
</evidence>
<sequence length="159" mass="17424">MNQRRIIIDESAADALPMRITVAAIVIAIIMVLLASGVSNMLTAVNERKAVNEAEKIAMHAEQISLRGEGSRIVLDIDVPTGYRIVLGALAHDKDNWPVNANSYHIQTGRRNIIKETGASFSDEFMAGPAIIPEGSHQIIIESIRDPSYNRLFIAAYIT</sequence>
<evidence type="ECO:0000313" key="2">
    <source>
        <dbReference type="EMBL" id="AEH61250.1"/>
    </source>
</evidence>
<keyword evidence="3" id="KW-1185">Reference proteome</keyword>
<dbReference type="KEGG" id="mzh:Mzhil_1406"/>
<organism evidence="2 3">
    <name type="scientific">Methanosalsum zhilinae (strain DSM 4017 / NBRC 107636 / OCM 62 / WeN5)</name>
    <name type="common">Methanohalophilus zhilinae</name>
    <dbReference type="NCBI Taxonomy" id="679901"/>
    <lineage>
        <taxon>Archaea</taxon>
        <taxon>Methanobacteriati</taxon>
        <taxon>Methanobacteriota</taxon>
        <taxon>Stenosarchaea group</taxon>
        <taxon>Methanomicrobia</taxon>
        <taxon>Methanosarcinales</taxon>
        <taxon>Methanosarcinaceae</taxon>
        <taxon>Methanosalsum</taxon>
    </lineage>
</organism>
<dbReference type="AlphaFoldDB" id="F7XNP9"/>
<dbReference type="RefSeq" id="WP_013898687.1">
    <property type="nucleotide sequence ID" value="NC_015676.1"/>
</dbReference>
<evidence type="ECO:0008006" key="4">
    <source>
        <dbReference type="Google" id="ProtNLM"/>
    </source>
</evidence>
<proteinExistence type="predicted"/>
<accession>F7XNP9</accession>
<protein>
    <recommendedName>
        <fullName evidence="4">Flagellin</fullName>
    </recommendedName>
</protein>
<keyword evidence="1" id="KW-1133">Transmembrane helix</keyword>
<dbReference type="GeneID" id="10823043"/>
<name>F7XNP9_METZD</name>
<feature type="transmembrane region" description="Helical" evidence="1">
    <location>
        <begin position="20"/>
        <end position="42"/>
    </location>
</feature>
<gene>
    <name evidence="2" type="ordered locus">Mzhil_1406</name>
</gene>
<dbReference type="EMBL" id="CP002101">
    <property type="protein sequence ID" value="AEH61250.1"/>
    <property type="molecule type" value="Genomic_DNA"/>
</dbReference>
<evidence type="ECO:0000313" key="3">
    <source>
        <dbReference type="Proteomes" id="UP000006622"/>
    </source>
</evidence>
<keyword evidence="1" id="KW-0472">Membrane</keyword>
<dbReference type="STRING" id="679901.Mzhil_1406"/>
<dbReference type="HOGENOM" id="CLU_129112_0_0_2"/>
<keyword evidence="1" id="KW-0812">Transmembrane</keyword>
<reference evidence="2 3" key="1">
    <citation type="submission" date="2010-07" db="EMBL/GenBank/DDBJ databases">
        <title>The complete genome of Methanosalsum zhilinae DSM 4017.</title>
        <authorList>
            <consortium name="US DOE Joint Genome Institute (JGI-PGF)"/>
            <person name="Lucas S."/>
            <person name="Copeland A."/>
            <person name="Lapidus A."/>
            <person name="Glavina del Rio T."/>
            <person name="Dalin E."/>
            <person name="Tice H."/>
            <person name="Bruce D."/>
            <person name="Goodwin L."/>
            <person name="Pitluck S."/>
            <person name="Kyrpides N."/>
            <person name="Mavromatis K."/>
            <person name="Ovchinnikova G."/>
            <person name="Daligault H."/>
            <person name="Detter J.C."/>
            <person name="Han C."/>
            <person name="Tapia R."/>
            <person name="Larimer F."/>
            <person name="Land M."/>
            <person name="Hauser L."/>
            <person name="Markowitz V."/>
            <person name="Cheng J.-F."/>
            <person name="Hugenholtz P."/>
            <person name="Woyke T."/>
            <person name="Wu D."/>
            <person name="Spring S."/>
            <person name="Schueler E."/>
            <person name="Brambilla E."/>
            <person name="Klenk H.-P."/>
            <person name="Eisen J.A."/>
        </authorList>
    </citation>
    <scope>NUCLEOTIDE SEQUENCE [LARGE SCALE GENOMIC DNA]</scope>
    <source>
        <strain evidence="3">DSM 4017 / NBRC 107636 / OCM 62 / WeN5</strain>
    </source>
</reference>
<dbReference type="OrthoDB" id="136375at2157"/>
<dbReference type="Proteomes" id="UP000006622">
    <property type="component" value="Chromosome"/>
</dbReference>